<dbReference type="AlphaFoldDB" id="A0A9D1KRX0"/>
<keyword evidence="1 2" id="KW-0784">Thiamine biosynthesis</keyword>
<dbReference type="Gene3D" id="3.30.1330.10">
    <property type="entry name" value="PurM-like, N-terminal domain"/>
    <property type="match status" value="1"/>
</dbReference>
<feature type="binding site" evidence="2">
    <location>
        <position position="242"/>
    </location>
    <ligand>
        <name>Mg(2+)</name>
        <dbReference type="ChEBI" id="CHEBI:18420"/>
        <label>5</label>
    </ligand>
</feature>
<dbReference type="GO" id="GO:0005524">
    <property type="term" value="F:ATP binding"/>
    <property type="evidence" value="ECO:0007669"/>
    <property type="project" value="UniProtKB-UniRule"/>
</dbReference>
<keyword evidence="2" id="KW-0479">Metal-binding</keyword>
<dbReference type="Proteomes" id="UP000824161">
    <property type="component" value="Unassembled WGS sequence"/>
</dbReference>
<keyword evidence="2" id="KW-0547">Nucleotide-binding</keyword>
<feature type="domain" description="PurM-like C-terminal" evidence="4">
    <location>
        <begin position="166"/>
        <end position="269"/>
    </location>
</feature>
<dbReference type="InterPro" id="IPR006283">
    <property type="entry name" value="ThiL-like"/>
</dbReference>
<dbReference type="Pfam" id="PF00586">
    <property type="entry name" value="AIRS"/>
    <property type="match status" value="1"/>
</dbReference>
<feature type="binding site" evidence="2">
    <location>
        <position position="59"/>
    </location>
    <ligand>
        <name>Mg(2+)</name>
        <dbReference type="ChEBI" id="CHEBI:18420"/>
        <label>1</label>
    </ligand>
</feature>
<feature type="binding site" evidence="2">
    <location>
        <position position="241"/>
    </location>
    <ligand>
        <name>ATP</name>
        <dbReference type="ChEBI" id="CHEBI:30616"/>
    </ligand>
</feature>
<keyword evidence="2" id="KW-0067">ATP-binding</keyword>
<evidence type="ECO:0000256" key="1">
    <source>
        <dbReference type="ARBA" id="ARBA00022977"/>
    </source>
</evidence>
<feature type="binding site" evidence="2">
    <location>
        <position position="43"/>
    </location>
    <ligand>
        <name>Mg(2+)</name>
        <dbReference type="ChEBI" id="CHEBI:18420"/>
        <label>3</label>
    </ligand>
</feature>
<dbReference type="HAMAP" id="MF_02128">
    <property type="entry name" value="TMP_kinase"/>
    <property type="match status" value="1"/>
</dbReference>
<dbReference type="InterPro" id="IPR036921">
    <property type="entry name" value="PurM-like_N_sf"/>
</dbReference>
<keyword evidence="2 5" id="KW-0808">Transferase</keyword>
<keyword evidence="2 5" id="KW-0418">Kinase</keyword>
<accession>A0A9D1KRX0</accession>
<dbReference type="InterPro" id="IPR036676">
    <property type="entry name" value="PurM-like_C_sf"/>
</dbReference>
<dbReference type="CDD" id="cd02194">
    <property type="entry name" value="ThiL"/>
    <property type="match status" value="1"/>
</dbReference>
<feature type="binding site" evidence="2">
    <location>
        <position position="292"/>
    </location>
    <ligand>
        <name>substrate</name>
    </ligand>
</feature>
<proteinExistence type="inferred from homology"/>
<feature type="binding site" evidence="2">
    <location>
        <position position="66"/>
    </location>
    <ligand>
        <name>substrate</name>
    </ligand>
</feature>
<dbReference type="Pfam" id="PF02769">
    <property type="entry name" value="AIRS_C"/>
    <property type="match status" value="1"/>
</dbReference>
<dbReference type="PANTHER" id="PTHR30270">
    <property type="entry name" value="THIAMINE-MONOPHOSPHATE KINASE"/>
    <property type="match status" value="1"/>
</dbReference>
<feature type="binding site" evidence="2">
    <location>
        <begin position="135"/>
        <end position="136"/>
    </location>
    <ligand>
        <name>ATP</name>
        <dbReference type="ChEBI" id="CHEBI:30616"/>
    </ligand>
</feature>
<comment type="function">
    <text evidence="2">Catalyzes the ATP-dependent phosphorylation of thiamine-monophosphate (TMP) to form thiamine-pyrophosphate (TPP), the active form of vitamin B1.</text>
</comment>
<protein>
    <recommendedName>
        <fullName evidence="2">Thiamine-monophosphate kinase</fullName>
        <shortName evidence="2">TMP kinase</shortName>
        <shortName evidence="2">Thiamine-phosphate kinase</shortName>
        <ecNumber evidence="2">2.7.4.16</ecNumber>
    </recommendedName>
</protein>
<dbReference type="EMBL" id="DVLY01000004">
    <property type="protein sequence ID" value="HIT97236.1"/>
    <property type="molecule type" value="Genomic_DNA"/>
</dbReference>
<feature type="binding site" evidence="2">
    <location>
        <position position="239"/>
    </location>
    <ligand>
        <name>Mg(2+)</name>
        <dbReference type="ChEBI" id="CHEBI:18420"/>
        <label>3</label>
    </ligand>
</feature>
<dbReference type="GO" id="GO:0009228">
    <property type="term" value="P:thiamine biosynthetic process"/>
    <property type="evidence" value="ECO:0007669"/>
    <property type="project" value="UniProtKB-KW"/>
</dbReference>
<feature type="binding site" evidence="2">
    <location>
        <position position="344"/>
    </location>
    <ligand>
        <name>substrate</name>
    </ligand>
</feature>
<evidence type="ECO:0000259" key="3">
    <source>
        <dbReference type="Pfam" id="PF00586"/>
    </source>
</evidence>
<organism evidence="5 6">
    <name type="scientific">Candidatus Merdimorpha stercoravium</name>
    <dbReference type="NCBI Taxonomy" id="2840863"/>
    <lineage>
        <taxon>Bacteria</taxon>
        <taxon>Pseudomonadati</taxon>
        <taxon>Bacteroidota</taxon>
        <taxon>Flavobacteriia</taxon>
        <taxon>Flavobacteriales</taxon>
        <taxon>Candidatus Merdimorpha</taxon>
    </lineage>
</organism>
<feature type="domain" description="PurM-like N-terminal" evidence="3">
    <location>
        <begin position="41"/>
        <end position="154"/>
    </location>
</feature>
<dbReference type="GO" id="GO:0009030">
    <property type="term" value="F:thiamine-phosphate kinase activity"/>
    <property type="evidence" value="ECO:0007669"/>
    <property type="project" value="UniProtKB-UniRule"/>
</dbReference>
<feature type="binding site" evidence="2">
    <location>
        <position position="118"/>
    </location>
    <ligand>
        <name>ATP</name>
        <dbReference type="ChEBI" id="CHEBI:30616"/>
    </ligand>
</feature>
<dbReference type="SUPFAM" id="SSF56042">
    <property type="entry name" value="PurM C-terminal domain-like"/>
    <property type="match status" value="1"/>
</dbReference>
<feature type="binding site" evidence="2">
    <location>
        <position position="58"/>
    </location>
    <ligand>
        <name>Mg(2+)</name>
        <dbReference type="ChEBI" id="CHEBI:18420"/>
        <label>1</label>
    </ligand>
</feature>
<name>A0A9D1KRX0_9FLAO</name>
<dbReference type="SUPFAM" id="SSF55326">
    <property type="entry name" value="PurM N-terminal domain-like"/>
    <property type="match status" value="1"/>
</dbReference>
<dbReference type="PIRSF" id="PIRSF005303">
    <property type="entry name" value="Thiam_monoph_kin"/>
    <property type="match status" value="1"/>
</dbReference>
<keyword evidence="2" id="KW-0460">Magnesium</keyword>
<reference evidence="5" key="2">
    <citation type="journal article" date="2021" name="PeerJ">
        <title>Extensive microbial diversity within the chicken gut microbiome revealed by metagenomics and culture.</title>
        <authorList>
            <person name="Gilroy R."/>
            <person name="Ravi A."/>
            <person name="Getino M."/>
            <person name="Pursley I."/>
            <person name="Horton D.L."/>
            <person name="Alikhan N.F."/>
            <person name="Baker D."/>
            <person name="Gharbi K."/>
            <person name="Hall N."/>
            <person name="Watson M."/>
            <person name="Adriaenssens E.M."/>
            <person name="Foster-Nyarko E."/>
            <person name="Jarju S."/>
            <person name="Secka A."/>
            <person name="Antonio M."/>
            <person name="Oren A."/>
            <person name="Chaudhuri R.R."/>
            <person name="La Ragione R."/>
            <person name="Hildebrand F."/>
            <person name="Pallen M.J."/>
        </authorList>
    </citation>
    <scope>NUCLEOTIDE SEQUENCE</scope>
    <source>
        <strain evidence="5">1383</strain>
    </source>
</reference>
<feature type="binding site" evidence="2">
    <location>
        <position position="162"/>
    </location>
    <ligand>
        <name>ATP</name>
        <dbReference type="ChEBI" id="CHEBI:30616"/>
    </ligand>
</feature>
<comment type="similarity">
    <text evidence="2">Belongs to the thiamine-monophosphate kinase family.</text>
</comment>
<dbReference type="NCBIfam" id="TIGR01379">
    <property type="entry name" value="thiL"/>
    <property type="match status" value="1"/>
</dbReference>
<comment type="caution">
    <text evidence="5">The sequence shown here is derived from an EMBL/GenBank/DDBJ whole genome shotgun (WGS) entry which is preliminary data.</text>
</comment>
<feature type="binding site" evidence="2">
    <location>
        <position position="59"/>
    </location>
    <ligand>
        <name>Mg(2+)</name>
        <dbReference type="ChEBI" id="CHEBI:18420"/>
        <label>2</label>
    </ligand>
</feature>
<feature type="binding site" evidence="2">
    <location>
        <position position="88"/>
    </location>
    <ligand>
        <name>Mg(2+)</name>
        <dbReference type="ChEBI" id="CHEBI:18420"/>
        <label>3</label>
    </ligand>
</feature>
<comment type="pathway">
    <text evidence="2">Cofactor biosynthesis; thiamine diphosphate biosynthesis; thiamine diphosphate from thiamine phosphate: step 1/1.</text>
</comment>
<evidence type="ECO:0000313" key="6">
    <source>
        <dbReference type="Proteomes" id="UP000824161"/>
    </source>
</evidence>
<gene>
    <name evidence="2 5" type="primary">thiL</name>
    <name evidence="5" type="ORF">IAC44_00185</name>
</gene>
<evidence type="ECO:0000259" key="4">
    <source>
        <dbReference type="Pfam" id="PF02769"/>
    </source>
</evidence>
<dbReference type="GO" id="GO:0000287">
    <property type="term" value="F:magnesium ion binding"/>
    <property type="evidence" value="ECO:0007669"/>
    <property type="project" value="UniProtKB-UniRule"/>
</dbReference>
<dbReference type="GO" id="GO:0009229">
    <property type="term" value="P:thiamine diphosphate biosynthetic process"/>
    <property type="evidence" value="ECO:0007669"/>
    <property type="project" value="UniProtKB-UniRule"/>
</dbReference>
<feature type="binding site" evidence="2">
    <location>
        <position position="57"/>
    </location>
    <ligand>
        <name>Mg(2+)</name>
        <dbReference type="ChEBI" id="CHEBI:18420"/>
        <label>4</label>
    </ligand>
</feature>
<dbReference type="EC" id="2.7.4.16" evidence="2"/>
<feature type="binding site" evidence="2">
    <location>
        <position position="136"/>
    </location>
    <ligand>
        <name>Mg(2+)</name>
        <dbReference type="ChEBI" id="CHEBI:18420"/>
        <label>1</label>
    </ligand>
</feature>
<sequence>MLEYKKEGKRTPIAELGEFGLIEHLTRDIVPVNASTLRGVGDDAAVLDPGQRQVLVSSDMLVEGVHFDLSYTPLKHLGYKSVIVNLSDIYAMCGVPEQVVVSVAVSNRFPVEALEELYQGMKLAGSLYSVDIVGGDTTSSTSGLVISITVVGYVQKGRAVCRNGAKEGDLVVVTGDLGGAYMGLQVLRREKKTWEANPAWQPDLEPYQYVVQRQLRPEARRDIPPLLEALGVRPTAMIDISDGLSSEMLHICHQSGVGVRLYEDKIPKDPQTLTTADEFGLDASTVALSGGEDYELLFTMPLADYDKIKGNPNLTPVGHITAPGSPCRLVLREGSEIDLKAQGWNSFQKEAQE</sequence>
<comment type="catalytic activity">
    <reaction evidence="2">
        <text>thiamine phosphate + ATP = thiamine diphosphate + ADP</text>
        <dbReference type="Rhea" id="RHEA:15913"/>
        <dbReference type="ChEBI" id="CHEBI:30616"/>
        <dbReference type="ChEBI" id="CHEBI:37575"/>
        <dbReference type="ChEBI" id="CHEBI:58937"/>
        <dbReference type="ChEBI" id="CHEBI:456216"/>
        <dbReference type="EC" id="2.7.4.16"/>
    </reaction>
</comment>
<dbReference type="InterPro" id="IPR010918">
    <property type="entry name" value="PurM-like_C_dom"/>
</dbReference>
<feature type="binding site" evidence="2">
    <location>
        <position position="88"/>
    </location>
    <ligand>
        <name>Mg(2+)</name>
        <dbReference type="ChEBI" id="CHEBI:18420"/>
        <label>4</label>
    </ligand>
</feature>
<dbReference type="Gene3D" id="3.90.650.10">
    <property type="entry name" value="PurM-like C-terminal domain"/>
    <property type="match status" value="1"/>
</dbReference>
<dbReference type="PANTHER" id="PTHR30270:SF0">
    <property type="entry name" value="THIAMINE-MONOPHOSPHATE KINASE"/>
    <property type="match status" value="1"/>
</dbReference>
<feature type="binding site" evidence="2">
    <location>
        <position position="88"/>
    </location>
    <ligand>
        <name>Mg(2+)</name>
        <dbReference type="ChEBI" id="CHEBI:18420"/>
        <label>2</label>
    </ligand>
</feature>
<feature type="binding site" evidence="2">
    <location>
        <position position="43"/>
    </location>
    <ligand>
        <name>Mg(2+)</name>
        <dbReference type="ChEBI" id="CHEBI:18420"/>
        <label>4</label>
    </ligand>
</feature>
<evidence type="ECO:0000256" key="2">
    <source>
        <dbReference type="HAMAP-Rule" id="MF_02128"/>
    </source>
</evidence>
<reference evidence="5" key="1">
    <citation type="submission" date="2020-10" db="EMBL/GenBank/DDBJ databases">
        <authorList>
            <person name="Gilroy R."/>
        </authorList>
    </citation>
    <scope>NUCLEOTIDE SEQUENCE</scope>
    <source>
        <strain evidence="5">1383</strain>
    </source>
</reference>
<comment type="miscellaneous">
    <text evidence="2">Reaction mechanism of ThiL seems to utilize a direct, inline transfer of the gamma-phosphate of ATP to TMP rather than a phosphorylated enzyme intermediate.</text>
</comment>
<evidence type="ECO:0000313" key="5">
    <source>
        <dbReference type="EMBL" id="HIT97236.1"/>
    </source>
</evidence>
<dbReference type="InterPro" id="IPR016188">
    <property type="entry name" value="PurM-like_N"/>
</dbReference>